<dbReference type="Proteomes" id="UP000824204">
    <property type="component" value="Unassembled WGS sequence"/>
</dbReference>
<dbReference type="Pfam" id="PF00672">
    <property type="entry name" value="HAMP"/>
    <property type="match status" value="1"/>
</dbReference>
<comment type="subcellular location">
    <subcellularLocation>
        <location evidence="2">Cell membrane</location>
        <topology evidence="2">Multi-pass membrane protein</topology>
    </subcellularLocation>
</comment>
<dbReference type="EC" id="2.7.13.3" evidence="3"/>
<feature type="transmembrane region" description="Helical" evidence="14">
    <location>
        <begin position="12"/>
        <end position="32"/>
    </location>
</feature>
<gene>
    <name evidence="17" type="ORF">H9741_05635</name>
</gene>
<dbReference type="InterPro" id="IPR003661">
    <property type="entry name" value="HisK_dim/P_dom"/>
</dbReference>
<dbReference type="InterPro" id="IPR050398">
    <property type="entry name" value="HssS/ArlS-like"/>
</dbReference>
<dbReference type="InterPro" id="IPR005467">
    <property type="entry name" value="His_kinase_dom"/>
</dbReference>
<dbReference type="CDD" id="cd06225">
    <property type="entry name" value="HAMP"/>
    <property type="match status" value="1"/>
</dbReference>
<dbReference type="SMART" id="SM00304">
    <property type="entry name" value="HAMP"/>
    <property type="match status" value="1"/>
</dbReference>
<dbReference type="AlphaFoldDB" id="A0A9D2AGD9"/>
<evidence type="ECO:0000256" key="8">
    <source>
        <dbReference type="ARBA" id="ARBA00022741"/>
    </source>
</evidence>
<keyword evidence="10" id="KW-0067">ATP-binding</keyword>
<dbReference type="GO" id="GO:0000155">
    <property type="term" value="F:phosphorelay sensor kinase activity"/>
    <property type="evidence" value="ECO:0007669"/>
    <property type="project" value="InterPro"/>
</dbReference>
<comment type="caution">
    <text evidence="17">The sequence shown here is derived from an EMBL/GenBank/DDBJ whole genome shotgun (WGS) entry which is preliminary data.</text>
</comment>
<evidence type="ECO:0000256" key="1">
    <source>
        <dbReference type="ARBA" id="ARBA00000085"/>
    </source>
</evidence>
<dbReference type="PANTHER" id="PTHR45528">
    <property type="entry name" value="SENSOR HISTIDINE KINASE CPXA"/>
    <property type="match status" value="1"/>
</dbReference>
<dbReference type="Gene3D" id="6.10.340.10">
    <property type="match status" value="1"/>
</dbReference>
<dbReference type="EMBL" id="DXFX01000071">
    <property type="protein sequence ID" value="HIX07930.1"/>
    <property type="molecule type" value="Genomic_DNA"/>
</dbReference>
<dbReference type="PRINTS" id="PR00344">
    <property type="entry name" value="BCTRLSENSOR"/>
</dbReference>
<comment type="catalytic activity">
    <reaction evidence="1">
        <text>ATP + protein L-histidine = ADP + protein N-phospho-L-histidine.</text>
        <dbReference type="EC" id="2.7.13.3"/>
    </reaction>
</comment>
<keyword evidence="12" id="KW-0902">Two-component regulatory system</keyword>
<evidence type="ECO:0000256" key="14">
    <source>
        <dbReference type="SAM" id="Phobius"/>
    </source>
</evidence>
<keyword evidence="4" id="KW-1003">Cell membrane</keyword>
<dbReference type="CDD" id="cd00082">
    <property type="entry name" value="HisKA"/>
    <property type="match status" value="1"/>
</dbReference>
<dbReference type="Gene3D" id="3.30.565.10">
    <property type="entry name" value="Histidine kinase-like ATPase, C-terminal domain"/>
    <property type="match status" value="1"/>
</dbReference>
<reference evidence="17" key="2">
    <citation type="submission" date="2021-04" db="EMBL/GenBank/DDBJ databases">
        <authorList>
            <person name="Gilroy R."/>
        </authorList>
    </citation>
    <scope>NUCLEOTIDE SEQUENCE</scope>
    <source>
        <strain evidence="17">811</strain>
    </source>
</reference>
<evidence type="ECO:0000256" key="13">
    <source>
        <dbReference type="ARBA" id="ARBA00023136"/>
    </source>
</evidence>
<keyword evidence="11 14" id="KW-1133">Transmembrane helix</keyword>
<accession>A0A9D2AGD9</accession>
<evidence type="ECO:0000256" key="11">
    <source>
        <dbReference type="ARBA" id="ARBA00022989"/>
    </source>
</evidence>
<dbReference type="SMART" id="SM00388">
    <property type="entry name" value="HisKA"/>
    <property type="match status" value="1"/>
</dbReference>
<dbReference type="InterPro" id="IPR036890">
    <property type="entry name" value="HATPase_C_sf"/>
</dbReference>
<evidence type="ECO:0000313" key="17">
    <source>
        <dbReference type="EMBL" id="HIX07930.1"/>
    </source>
</evidence>
<dbReference type="PROSITE" id="PS50885">
    <property type="entry name" value="HAMP"/>
    <property type="match status" value="1"/>
</dbReference>
<evidence type="ECO:0000256" key="3">
    <source>
        <dbReference type="ARBA" id="ARBA00012438"/>
    </source>
</evidence>
<dbReference type="SUPFAM" id="SSF158472">
    <property type="entry name" value="HAMP domain-like"/>
    <property type="match status" value="1"/>
</dbReference>
<proteinExistence type="predicted"/>
<evidence type="ECO:0000259" key="15">
    <source>
        <dbReference type="PROSITE" id="PS50109"/>
    </source>
</evidence>
<dbReference type="GO" id="GO:0005524">
    <property type="term" value="F:ATP binding"/>
    <property type="evidence" value="ECO:0007669"/>
    <property type="project" value="UniProtKB-KW"/>
</dbReference>
<evidence type="ECO:0000259" key="16">
    <source>
        <dbReference type="PROSITE" id="PS50885"/>
    </source>
</evidence>
<evidence type="ECO:0000256" key="7">
    <source>
        <dbReference type="ARBA" id="ARBA00022692"/>
    </source>
</evidence>
<keyword evidence="7 14" id="KW-0812">Transmembrane</keyword>
<feature type="domain" description="HAMP" evidence="16">
    <location>
        <begin position="222"/>
        <end position="275"/>
    </location>
</feature>
<evidence type="ECO:0000256" key="9">
    <source>
        <dbReference type="ARBA" id="ARBA00022777"/>
    </source>
</evidence>
<protein>
    <recommendedName>
        <fullName evidence="3">histidine kinase</fullName>
        <ecNumber evidence="3">2.7.13.3</ecNumber>
    </recommendedName>
</protein>
<evidence type="ECO:0000256" key="6">
    <source>
        <dbReference type="ARBA" id="ARBA00022679"/>
    </source>
</evidence>
<keyword evidence="9 17" id="KW-0418">Kinase</keyword>
<name>A0A9D2AGD9_9FIRM</name>
<keyword evidence="8" id="KW-0547">Nucleotide-binding</keyword>
<evidence type="ECO:0000256" key="12">
    <source>
        <dbReference type="ARBA" id="ARBA00023012"/>
    </source>
</evidence>
<feature type="transmembrane region" description="Helical" evidence="14">
    <location>
        <begin position="200"/>
        <end position="220"/>
    </location>
</feature>
<keyword evidence="13 14" id="KW-0472">Membrane</keyword>
<dbReference type="InterPro" id="IPR003660">
    <property type="entry name" value="HAMP_dom"/>
</dbReference>
<dbReference type="SUPFAM" id="SSF55874">
    <property type="entry name" value="ATPase domain of HSP90 chaperone/DNA topoisomerase II/histidine kinase"/>
    <property type="match status" value="1"/>
</dbReference>
<dbReference type="Pfam" id="PF02518">
    <property type="entry name" value="HATPase_c"/>
    <property type="match status" value="1"/>
</dbReference>
<reference evidence="17" key="1">
    <citation type="journal article" date="2021" name="PeerJ">
        <title>Extensive microbial diversity within the chicken gut microbiome revealed by metagenomics and culture.</title>
        <authorList>
            <person name="Gilroy R."/>
            <person name="Ravi A."/>
            <person name="Getino M."/>
            <person name="Pursley I."/>
            <person name="Horton D.L."/>
            <person name="Alikhan N.F."/>
            <person name="Baker D."/>
            <person name="Gharbi K."/>
            <person name="Hall N."/>
            <person name="Watson M."/>
            <person name="Adriaenssens E.M."/>
            <person name="Foster-Nyarko E."/>
            <person name="Jarju S."/>
            <person name="Secka A."/>
            <person name="Antonio M."/>
            <person name="Oren A."/>
            <person name="Chaudhuri R.R."/>
            <person name="La Ragione R."/>
            <person name="Hildebrand F."/>
            <person name="Pallen M.J."/>
        </authorList>
    </citation>
    <scope>NUCLEOTIDE SEQUENCE</scope>
    <source>
        <strain evidence="17">811</strain>
    </source>
</reference>
<feature type="domain" description="Histidine kinase" evidence="15">
    <location>
        <begin position="283"/>
        <end position="499"/>
    </location>
</feature>
<evidence type="ECO:0000256" key="2">
    <source>
        <dbReference type="ARBA" id="ARBA00004651"/>
    </source>
</evidence>
<dbReference type="InterPro" id="IPR003594">
    <property type="entry name" value="HATPase_dom"/>
</dbReference>
<evidence type="ECO:0000256" key="5">
    <source>
        <dbReference type="ARBA" id="ARBA00022553"/>
    </source>
</evidence>
<evidence type="ECO:0000313" key="18">
    <source>
        <dbReference type="Proteomes" id="UP000824204"/>
    </source>
</evidence>
<dbReference type="PANTHER" id="PTHR45528:SF1">
    <property type="entry name" value="SENSOR HISTIDINE KINASE CPXA"/>
    <property type="match status" value="1"/>
</dbReference>
<evidence type="ECO:0000256" key="4">
    <source>
        <dbReference type="ARBA" id="ARBA00022475"/>
    </source>
</evidence>
<sequence length="499" mass="56534">MSKIRHFHSINFILWLSFLIFAAFIIMFTWVFQTTLLRVFLSKQISDDLNSFGKLAYERLHIELPVQENMADIERCVETLQNNDRAATVYLFSADAKKLYPVADANEVYAFSTSEEENGTVLSSEQIDFLRAKEKYQPEILSDPKISAGLPLLLDNSRFCYIAYFGETAAAETADGTDGAYLFIEYSTELVDTAMGTMRVQLVLISIIVIFLALIVSVLLSMKLTKPITRITRAAKRMAEGDFSVNFKGEYSYDEMEQLAETLDYAKEEIGKSDQLQKEVLANVTHDLKTPLTMIKAYASMIQEISGNDPVKRAKHTQVIIEESDRLTSLVNDILNLSKIRSGMDSLKISNFNLSEFIHEVLERFSYLTETQGYTITRDVEDDLFTEADAEKIEQVIYNLVGNAVNYTGEDKKIAVGLKRTDKGLRFTVSDTGRGIPEEEIKTIWDRYYRSSETHKRPIRGTGLGLSIVKTILLKHGFEFGVESEVGKGSTFYVIFPDK</sequence>
<dbReference type="Gene3D" id="1.10.287.130">
    <property type="match status" value="1"/>
</dbReference>
<dbReference type="InterPro" id="IPR036097">
    <property type="entry name" value="HisK_dim/P_sf"/>
</dbReference>
<dbReference type="Pfam" id="PF00512">
    <property type="entry name" value="HisKA"/>
    <property type="match status" value="1"/>
</dbReference>
<dbReference type="InterPro" id="IPR004358">
    <property type="entry name" value="Sig_transdc_His_kin-like_C"/>
</dbReference>
<organism evidence="17 18">
    <name type="scientific">Candidatus Borkfalkia faecipullorum</name>
    <dbReference type="NCBI Taxonomy" id="2838510"/>
    <lineage>
        <taxon>Bacteria</taxon>
        <taxon>Bacillati</taxon>
        <taxon>Bacillota</taxon>
        <taxon>Clostridia</taxon>
        <taxon>Christensenellales</taxon>
        <taxon>Christensenellaceae</taxon>
        <taxon>Candidatus Borkfalkia</taxon>
    </lineage>
</organism>
<keyword evidence="6" id="KW-0808">Transferase</keyword>
<evidence type="ECO:0000256" key="10">
    <source>
        <dbReference type="ARBA" id="ARBA00022840"/>
    </source>
</evidence>
<dbReference type="PROSITE" id="PS50109">
    <property type="entry name" value="HIS_KIN"/>
    <property type="match status" value="1"/>
</dbReference>
<dbReference type="FunFam" id="1.10.287.130:FF:000001">
    <property type="entry name" value="Two-component sensor histidine kinase"/>
    <property type="match status" value="1"/>
</dbReference>
<keyword evidence="5" id="KW-0597">Phosphoprotein</keyword>
<dbReference type="FunFam" id="3.30.565.10:FF:000006">
    <property type="entry name" value="Sensor histidine kinase WalK"/>
    <property type="match status" value="1"/>
</dbReference>
<dbReference type="SUPFAM" id="SSF47384">
    <property type="entry name" value="Homodimeric domain of signal transducing histidine kinase"/>
    <property type="match status" value="1"/>
</dbReference>
<dbReference type="GO" id="GO:0005886">
    <property type="term" value="C:plasma membrane"/>
    <property type="evidence" value="ECO:0007669"/>
    <property type="project" value="UniProtKB-SubCell"/>
</dbReference>
<dbReference type="SMART" id="SM00387">
    <property type="entry name" value="HATPase_c"/>
    <property type="match status" value="1"/>
</dbReference>